<protein>
    <recommendedName>
        <fullName evidence="3">DUF551 domain-containing protein</fullName>
    </recommendedName>
</protein>
<reference evidence="1 2" key="1">
    <citation type="submission" date="2019-09" db="EMBL/GenBank/DDBJ databases">
        <title>Taxonomy of Antarctic Massilia spp.: description of Massilia rubra sp. nov., Massilia aquatica sp. nov., Massilia mucilaginosa sp. nov., Massilia frigida sp. nov. isolated from streams, lakes and regoliths.</title>
        <authorList>
            <person name="Holochova P."/>
            <person name="Sedlacek I."/>
            <person name="Kralova S."/>
            <person name="Maslanova I."/>
            <person name="Busse H.-J."/>
            <person name="Stankova E."/>
            <person name="Vrbovska V."/>
            <person name="Kovarovic V."/>
            <person name="Bartak M."/>
            <person name="Svec P."/>
            <person name="Pantucek R."/>
        </authorList>
    </citation>
    <scope>NUCLEOTIDE SEQUENCE [LARGE SCALE GENOMIC DNA]</scope>
    <source>
        <strain evidence="1 2">CCM 8692</strain>
    </source>
</reference>
<dbReference type="EMBL" id="VUYU01000011">
    <property type="protein sequence ID" value="NHZ35355.1"/>
    <property type="molecule type" value="Genomic_DNA"/>
</dbReference>
<gene>
    <name evidence="1" type="ORF">F0185_17445</name>
</gene>
<sequence length="191" mass="20630">MNLSENLNFGSADRAPYQLTHLLRQMPADFSAHRPLALMDRATAEAAAQHARNANDTLMHGLAALGHVMMLAGLNEDGQAASSHLARMGDLITHLAVEAEAMQELDLSISNALKAQPRSDGDTQCWVPALPGQLPPPEQTVIGWHTELESPVVIFYDSSGFGEACWRVCADGGQFPLAAVTHWRPCQQPQG</sequence>
<evidence type="ECO:0000313" key="1">
    <source>
        <dbReference type="EMBL" id="NHZ35355.1"/>
    </source>
</evidence>
<organism evidence="1 2">
    <name type="scientific">Massilia rubra</name>
    <dbReference type="NCBI Taxonomy" id="2607910"/>
    <lineage>
        <taxon>Bacteria</taxon>
        <taxon>Pseudomonadati</taxon>
        <taxon>Pseudomonadota</taxon>
        <taxon>Betaproteobacteria</taxon>
        <taxon>Burkholderiales</taxon>
        <taxon>Oxalobacteraceae</taxon>
        <taxon>Telluria group</taxon>
        <taxon>Massilia</taxon>
    </lineage>
</organism>
<evidence type="ECO:0000313" key="2">
    <source>
        <dbReference type="Proteomes" id="UP000785613"/>
    </source>
</evidence>
<comment type="caution">
    <text evidence="1">The sequence shown here is derived from an EMBL/GenBank/DDBJ whole genome shotgun (WGS) entry which is preliminary data.</text>
</comment>
<keyword evidence="2" id="KW-1185">Reference proteome</keyword>
<evidence type="ECO:0008006" key="3">
    <source>
        <dbReference type="Google" id="ProtNLM"/>
    </source>
</evidence>
<name>A0ABX0LSL9_9BURK</name>
<dbReference type="Proteomes" id="UP000785613">
    <property type="component" value="Unassembled WGS sequence"/>
</dbReference>
<accession>A0ABX0LSL9</accession>
<dbReference type="RefSeq" id="WP_167226554.1">
    <property type="nucleotide sequence ID" value="NZ_VUYU01000011.1"/>
</dbReference>
<proteinExistence type="predicted"/>